<dbReference type="Pfam" id="PF10369">
    <property type="entry name" value="ALS_ss_C"/>
    <property type="match status" value="1"/>
</dbReference>
<dbReference type="SUPFAM" id="SSF55021">
    <property type="entry name" value="ACT-like"/>
    <property type="match status" value="2"/>
</dbReference>
<evidence type="ECO:0000256" key="3">
    <source>
        <dbReference type="ARBA" id="ARBA00006341"/>
    </source>
</evidence>
<evidence type="ECO:0000259" key="6">
    <source>
        <dbReference type="PROSITE" id="PS51671"/>
    </source>
</evidence>
<evidence type="ECO:0000256" key="5">
    <source>
        <dbReference type="ARBA" id="ARBA00023304"/>
    </source>
</evidence>
<proteinExistence type="inferred from homology"/>
<dbReference type="NCBIfam" id="NF008864">
    <property type="entry name" value="PRK11895.1"/>
    <property type="match status" value="1"/>
</dbReference>
<comment type="pathway">
    <text evidence="2">Amino-acid biosynthesis; L-valine biosynthesis; L-valine from pyruvate: step 1/4.</text>
</comment>
<dbReference type="InterPro" id="IPR039557">
    <property type="entry name" value="AHAS_ACT"/>
</dbReference>
<dbReference type="InterPro" id="IPR027271">
    <property type="entry name" value="Acetolactate_synth/TF_NikR_C"/>
</dbReference>
<dbReference type="Gene3D" id="3.30.70.260">
    <property type="match status" value="1"/>
</dbReference>
<dbReference type="CDD" id="cd04878">
    <property type="entry name" value="ACT_AHAS"/>
    <property type="match status" value="1"/>
</dbReference>
<dbReference type="PROSITE" id="PS51671">
    <property type="entry name" value="ACT"/>
    <property type="match status" value="1"/>
</dbReference>
<dbReference type="InterPro" id="IPR019455">
    <property type="entry name" value="Acetolactate_synth_ssu_C"/>
</dbReference>
<dbReference type="InterPro" id="IPR004789">
    <property type="entry name" value="Acetalactate_synth_ssu"/>
</dbReference>
<dbReference type="GO" id="GO:0009099">
    <property type="term" value="P:L-valine biosynthetic process"/>
    <property type="evidence" value="ECO:0007669"/>
    <property type="project" value="UniProtKB-UniPathway"/>
</dbReference>
<evidence type="ECO:0000256" key="2">
    <source>
        <dbReference type="ARBA" id="ARBA00005025"/>
    </source>
</evidence>
<dbReference type="NCBIfam" id="TIGR00119">
    <property type="entry name" value="acolac_sm"/>
    <property type="match status" value="1"/>
</dbReference>
<name>A0A0F8YRN6_9ZZZZ</name>
<dbReference type="EMBL" id="LAZR01055415">
    <property type="protein sequence ID" value="KKK76415.1"/>
    <property type="molecule type" value="Genomic_DNA"/>
</dbReference>
<dbReference type="UniPathway" id="UPA00047">
    <property type="reaction ID" value="UER00055"/>
</dbReference>
<dbReference type="AlphaFoldDB" id="A0A0F8YRN6"/>
<keyword evidence="4" id="KW-0028">Amino-acid biosynthesis</keyword>
<protein>
    <recommendedName>
        <fullName evidence="6">ACT domain-containing protein</fullName>
    </recommendedName>
</protein>
<evidence type="ECO:0000256" key="1">
    <source>
        <dbReference type="ARBA" id="ARBA00004974"/>
    </source>
</evidence>
<reference evidence="7" key="1">
    <citation type="journal article" date="2015" name="Nature">
        <title>Complex archaea that bridge the gap between prokaryotes and eukaryotes.</title>
        <authorList>
            <person name="Spang A."/>
            <person name="Saw J.H."/>
            <person name="Jorgensen S.L."/>
            <person name="Zaremba-Niedzwiedzka K."/>
            <person name="Martijn J."/>
            <person name="Lind A.E."/>
            <person name="van Eijk R."/>
            <person name="Schleper C."/>
            <person name="Guy L."/>
            <person name="Ettema T.J."/>
        </authorList>
    </citation>
    <scope>NUCLEOTIDE SEQUENCE</scope>
</reference>
<comment type="similarity">
    <text evidence="3">Belongs to the acetolactate synthase small subunit family.</text>
</comment>
<dbReference type="UniPathway" id="UPA00049">
    <property type="reaction ID" value="UER00059"/>
</dbReference>
<sequence length="173" mass="19148">MKHVITALVLNKPGVLAHVASMFAARGFNIDSLVVGRTEDHSMSRMTIVVIGDARTLEQVRKQLAKVIDVVRVRDFNEVEFVERDLMLIRVAAGQEKRAGIVELTNLFRGRVVDVAPNSLTIELSGPEAKLEAFIDLMRPHGIRELARTGVIAMLRGLQVDKRSIAAKNQRAS</sequence>
<dbReference type="InterPro" id="IPR002912">
    <property type="entry name" value="ACT_dom"/>
</dbReference>
<dbReference type="PANTHER" id="PTHR30239">
    <property type="entry name" value="ACETOLACTATE SYNTHASE SMALL SUBUNIT"/>
    <property type="match status" value="1"/>
</dbReference>
<comment type="pathway">
    <text evidence="1">Amino-acid biosynthesis; L-isoleucine biosynthesis; L-isoleucine from 2-oxobutanoate: step 1/4.</text>
</comment>
<dbReference type="Gene3D" id="3.30.70.1150">
    <property type="entry name" value="ACT-like. Chain A, domain 2"/>
    <property type="match status" value="1"/>
</dbReference>
<dbReference type="Pfam" id="PF22629">
    <property type="entry name" value="ACT_AHAS_ss"/>
    <property type="match status" value="1"/>
</dbReference>
<keyword evidence="5" id="KW-0100">Branched-chain amino acid biosynthesis</keyword>
<dbReference type="InterPro" id="IPR045865">
    <property type="entry name" value="ACT-like_dom_sf"/>
</dbReference>
<dbReference type="GO" id="GO:0009097">
    <property type="term" value="P:isoleucine biosynthetic process"/>
    <property type="evidence" value="ECO:0007669"/>
    <property type="project" value="UniProtKB-UniPathway"/>
</dbReference>
<accession>A0A0F8YRN6</accession>
<feature type="domain" description="ACT" evidence="6">
    <location>
        <begin position="4"/>
        <end position="78"/>
    </location>
</feature>
<evidence type="ECO:0000313" key="7">
    <source>
        <dbReference type="EMBL" id="KKK76415.1"/>
    </source>
</evidence>
<dbReference type="GO" id="GO:0005829">
    <property type="term" value="C:cytosol"/>
    <property type="evidence" value="ECO:0007669"/>
    <property type="project" value="TreeGrafter"/>
</dbReference>
<dbReference type="InterPro" id="IPR054480">
    <property type="entry name" value="AHAS_small-like_ACT"/>
</dbReference>
<organism evidence="7">
    <name type="scientific">marine sediment metagenome</name>
    <dbReference type="NCBI Taxonomy" id="412755"/>
    <lineage>
        <taxon>unclassified sequences</taxon>
        <taxon>metagenomes</taxon>
        <taxon>ecological metagenomes</taxon>
    </lineage>
</organism>
<gene>
    <name evidence="7" type="ORF">LCGC14_2863880</name>
</gene>
<dbReference type="FunFam" id="3.30.70.1150:FF:000001">
    <property type="entry name" value="Acetolactate synthase small subunit"/>
    <property type="match status" value="1"/>
</dbReference>
<comment type="caution">
    <text evidence="7">The sequence shown here is derived from an EMBL/GenBank/DDBJ whole genome shotgun (WGS) entry which is preliminary data.</text>
</comment>
<dbReference type="GO" id="GO:1990610">
    <property type="term" value="F:acetolactate synthase regulator activity"/>
    <property type="evidence" value="ECO:0007669"/>
    <property type="project" value="InterPro"/>
</dbReference>
<dbReference type="FunFam" id="3.30.70.260:FF:000001">
    <property type="entry name" value="Acetolactate synthase, small subunit"/>
    <property type="match status" value="1"/>
</dbReference>
<dbReference type="PANTHER" id="PTHR30239:SF0">
    <property type="entry name" value="ACETOLACTATE SYNTHASE SMALL SUBUNIT 1, CHLOROPLASTIC"/>
    <property type="match status" value="1"/>
</dbReference>
<dbReference type="GO" id="GO:0003984">
    <property type="term" value="F:acetolactate synthase activity"/>
    <property type="evidence" value="ECO:0007669"/>
    <property type="project" value="TreeGrafter"/>
</dbReference>
<evidence type="ECO:0000256" key="4">
    <source>
        <dbReference type="ARBA" id="ARBA00022605"/>
    </source>
</evidence>